<accession>A0A1X7LF35</accession>
<sequence length="306" mass="33558">MTMQKVLITGGSGLVGTELSALLKEKGYEVAHLTRSKKDNYPYQQFEWDIKKQEMDEGAIRFADVIIHLAGAGVADKKWTDDRKKLILESRTHSAALLFNTINKMPKEAPHHFISASAIGYYGMDTGDKLVDEMSDAGNDFLAEATKKWEASADQLESLKIPTAKIRIGIVLTDKGGALPQLAQPIKLFAGAPLGSGKQWMSWIHINDLTRLFLHVLENNLTGVYNGVGTNPATNKEVTKAVAKALSKPLILPNVPAFAMKLLLGEMAQMVLGGNKVSAKKTLNSGFTFKFEQLDNALDDIYSQRP</sequence>
<comment type="similarity">
    <text evidence="1">Belongs to the NAD(P)-dependent epimerase/dehydratase family. SDR39U1 subfamily.</text>
</comment>
<dbReference type="STRING" id="1028.SAMN05661096_03867"/>
<reference evidence="5" key="1">
    <citation type="submission" date="2017-04" db="EMBL/GenBank/DDBJ databases">
        <authorList>
            <person name="Varghese N."/>
            <person name="Submissions S."/>
        </authorList>
    </citation>
    <scope>NUCLEOTIDE SEQUENCE [LARGE SCALE GENOMIC DNA]</scope>
    <source>
        <strain evidence="5">DSM 4125</strain>
    </source>
</reference>
<dbReference type="Pfam" id="PF08338">
    <property type="entry name" value="DUF1731"/>
    <property type="match status" value="1"/>
</dbReference>
<dbReference type="PANTHER" id="PTHR11092:SF0">
    <property type="entry name" value="EPIMERASE FAMILY PROTEIN SDR39U1"/>
    <property type="match status" value="1"/>
</dbReference>
<organism evidence="4 5">
    <name type="scientific">Marivirga sericea</name>
    <dbReference type="NCBI Taxonomy" id="1028"/>
    <lineage>
        <taxon>Bacteria</taxon>
        <taxon>Pseudomonadati</taxon>
        <taxon>Bacteroidota</taxon>
        <taxon>Cytophagia</taxon>
        <taxon>Cytophagales</taxon>
        <taxon>Marivirgaceae</taxon>
        <taxon>Marivirga</taxon>
    </lineage>
</organism>
<proteinExistence type="inferred from homology"/>
<evidence type="ECO:0000259" key="2">
    <source>
        <dbReference type="Pfam" id="PF01370"/>
    </source>
</evidence>
<evidence type="ECO:0000256" key="1">
    <source>
        <dbReference type="ARBA" id="ARBA00009353"/>
    </source>
</evidence>
<dbReference type="InterPro" id="IPR013549">
    <property type="entry name" value="DUF1731"/>
</dbReference>
<evidence type="ECO:0008006" key="6">
    <source>
        <dbReference type="Google" id="ProtNLM"/>
    </source>
</evidence>
<dbReference type="SUPFAM" id="SSF51735">
    <property type="entry name" value="NAD(P)-binding Rossmann-fold domains"/>
    <property type="match status" value="1"/>
</dbReference>
<protein>
    <recommendedName>
        <fullName evidence="6">TIGR01777 family protein</fullName>
    </recommendedName>
</protein>
<dbReference type="InterPro" id="IPR036291">
    <property type="entry name" value="NAD(P)-bd_dom_sf"/>
</dbReference>
<dbReference type="InterPro" id="IPR001509">
    <property type="entry name" value="Epimerase_deHydtase"/>
</dbReference>
<evidence type="ECO:0000313" key="4">
    <source>
        <dbReference type="EMBL" id="SMG52124.1"/>
    </source>
</evidence>
<dbReference type="PANTHER" id="PTHR11092">
    <property type="entry name" value="SUGAR NUCLEOTIDE EPIMERASE RELATED"/>
    <property type="match status" value="1"/>
</dbReference>
<dbReference type="OrthoDB" id="9801773at2"/>
<dbReference type="EMBL" id="FXAW01000010">
    <property type="protein sequence ID" value="SMG52124.1"/>
    <property type="molecule type" value="Genomic_DNA"/>
</dbReference>
<dbReference type="Proteomes" id="UP000193804">
    <property type="component" value="Unassembled WGS sequence"/>
</dbReference>
<dbReference type="InterPro" id="IPR010099">
    <property type="entry name" value="SDR39U1"/>
</dbReference>
<name>A0A1X7LF35_9BACT</name>
<dbReference type="NCBIfam" id="TIGR01777">
    <property type="entry name" value="yfcH"/>
    <property type="match status" value="1"/>
</dbReference>
<evidence type="ECO:0000313" key="5">
    <source>
        <dbReference type="Proteomes" id="UP000193804"/>
    </source>
</evidence>
<feature type="domain" description="NAD-dependent epimerase/dehydratase" evidence="2">
    <location>
        <begin position="6"/>
        <end position="128"/>
    </location>
</feature>
<dbReference type="Gene3D" id="3.40.50.720">
    <property type="entry name" value="NAD(P)-binding Rossmann-like Domain"/>
    <property type="match status" value="1"/>
</dbReference>
<evidence type="ECO:0000259" key="3">
    <source>
        <dbReference type="Pfam" id="PF08338"/>
    </source>
</evidence>
<keyword evidence="5" id="KW-1185">Reference proteome</keyword>
<dbReference type="AlphaFoldDB" id="A0A1X7LF35"/>
<feature type="domain" description="DUF1731" evidence="3">
    <location>
        <begin position="255"/>
        <end position="301"/>
    </location>
</feature>
<gene>
    <name evidence="4" type="ORF">SAMN05661096_03867</name>
</gene>
<dbReference type="Pfam" id="PF01370">
    <property type="entry name" value="Epimerase"/>
    <property type="match status" value="1"/>
</dbReference>